<feature type="disulfide bond" evidence="1">
    <location>
        <begin position="359"/>
        <end position="393"/>
    </location>
</feature>
<name>A0AAN9APZ4_9CAEN</name>
<keyword evidence="3" id="KW-0732">Signal</keyword>
<evidence type="ECO:0000256" key="3">
    <source>
        <dbReference type="SAM" id="SignalP"/>
    </source>
</evidence>
<dbReference type="InterPro" id="IPR003582">
    <property type="entry name" value="ShKT_dom"/>
</dbReference>
<dbReference type="SMART" id="SM00254">
    <property type="entry name" value="ShKT"/>
    <property type="match status" value="2"/>
</dbReference>
<feature type="chain" id="PRO_5042962219" description="ShKT domain-containing protein" evidence="3">
    <location>
        <begin position="23"/>
        <end position="403"/>
    </location>
</feature>
<dbReference type="AlphaFoldDB" id="A0AAN9APZ4"/>
<keyword evidence="1" id="KW-1015">Disulfide bond</keyword>
<sequence>MARVVTVGYCLLVFFGNGIVLAASSGQQLRPGEATETHSCNHVRHPPAELSDPQVMRPNGENITFYQKYTEAYGIPILGSSNVTDDALKRACYTVRYLFAGHSGIRAMFYKFGGRFAIMSATEVTLDFPEFSSWDPFWNSRARGLGASWTTPLTTGAEENLLCQRNDRYHPEDIFLHESAHAVDLIGAWAAIPGFRPAVNNAFRHANVTGLWDNTYAATNALEYWAEGVQSYFNVNTKGPSGGNGIHNDIATRDKLRDYDPTLFKLIQEAFPCKNTYLKRCESTREMENNEVLQMNCNSDDHSYRMRVLAILSAKDPSCQDTRPLDCLHWSLSGECENNPGYMLGNCKASCKVCSPSNCYDENDNCPGWSRSGECEKNPAYMLWNCRLSCRQCTRTTADPLVG</sequence>
<dbReference type="GO" id="GO:0008237">
    <property type="term" value="F:metallopeptidase activity"/>
    <property type="evidence" value="ECO:0007669"/>
    <property type="project" value="InterPro"/>
</dbReference>
<organism evidence="5 6">
    <name type="scientific">Littorina saxatilis</name>
    <dbReference type="NCBI Taxonomy" id="31220"/>
    <lineage>
        <taxon>Eukaryota</taxon>
        <taxon>Metazoa</taxon>
        <taxon>Spiralia</taxon>
        <taxon>Lophotrochozoa</taxon>
        <taxon>Mollusca</taxon>
        <taxon>Gastropoda</taxon>
        <taxon>Caenogastropoda</taxon>
        <taxon>Littorinimorpha</taxon>
        <taxon>Littorinoidea</taxon>
        <taxon>Littorinidae</taxon>
        <taxon>Littorina</taxon>
    </lineage>
</organism>
<evidence type="ECO:0000256" key="2">
    <source>
        <dbReference type="SAM" id="MobiDB-lite"/>
    </source>
</evidence>
<dbReference type="EMBL" id="JBAMIC010000024">
    <property type="protein sequence ID" value="KAK7090941.1"/>
    <property type="molecule type" value="Genomic_DNA"/>
</dbReference>
<dbReference type="Gene3D" id="3.40.390.10">
    <property type="entry name" value="Collagenase (Catalytic Domain)"/>
    <property type="match status" value="1"/>
</dbReference>
<evidence type="ECO:0000313" key="5">
    <source>
        <dbReference type="EMBL" id="KAK7090941.1"/>
    </source>
</evidence>
<feature type="domain" description="ShKT" evidence="4">
    <location>
        <begin position="319"/>
        <end position="354"/>
    </location>
</feature>
<comment type="caution">
    <text evidence="5">The sequence shown here is derived from an EMBL/GenBank/DDBJ whole genome shotgun (WGS) entry which is preliminary data.</text>
</comment>
<evidence type="ECO:0000256" key="1">
    <source>
        <dbReference type="PROSITE-ProRule" id="PRU01005"/>
    </source>
</evidence>
<accession>A0AAN9APZ4</accession>
<evidence type="ECO:0000313" key="6">
    <source>
        <dbReference type="Proteomes" id="UP001374579"/>
    </source>
</evidence>
<feature type="domain" description="ShKT" evidence="4">
    <location>
        <begin position="359"/>
        <end position="393"/>
    </location>
</feature>
<gene>
    <name evidence="5" type="ORF">V1264_010675</name>
</gene>
<protein>
    <recommendedName>
        <fullName evidence="4">ShKT domain-containing protein</fullName>
    </recommendedName>
</protein>
<dbReference type="Pfam" id="PF01549">
    <property type="entry name" value="ShK"/>
    <property type="match status" value="2"/>
</dbReference>
<keyword evidence="6" id="KW-1185">Reference proteome</keyword>
<dbReference type="SUPFAM" id="SSF55486">
    <property type="entry name" value="Metalloproteases ('zincins'), catalytic domain"/>
    <property type="match status" value="1"/>
</dbReference>
<reference evidence="5 6" key="1">
    <citation type="submission" date="2024-02" db="EMBL/GenBank/DDBJ databases">
        <title>Chromosome-scale genome assembly of the rough periwinkle Littorina saxatilis.</title>
        <authorList>
            <person name="De Jode A."/>
            <person name="Faria R."/>
            <person name="Formenti G."/>
            <person name="Sims Y."/>
            <person name="Smith T.P."/>
            <person name="Tracey A."/>
            <person name="Wood J.M.D."/>
            <person name="Zagrodzka Z.B."/>
            <person name="Johannesson K."/>
            <person name="Butlin R.K."/>
            <person name="Leder E.H."/>
        </authorList>
    </citation>
    <scope>NUCLEOTIDE SEQUENCE [LARGE SCALE GENOMIC DNA]</scope>
    <source>
        <strain evidence="5">Snail1</strain>
        <tissue evidence="5">Muscle</tissue>
    </source>
</reference>
<evidence type="ECO:0000259" key="4">
    <source>
        <dbReference type="PROSITE" id="PS51670"/>
    </source>
</evidence>
<proteinExistence type="predicted"/>
<dbReference type="PROSITE" id="PS51670">
    <property type="entry name" value="SHKT"/>
    <property type="match status" value="2"/>
</dbReference>
<dbReference type="InterPro" id="IPR024079">
    <property type="entry name" value="MetalloPept_cat_dom_sf"/>
</dbReference>
<comment type="caution">
    <text evidence="1">Lacks conserved residue(s) required for the propagation of feature annotation.</text>
</comment>
<feature type="region of interest" description="Disordered" evidence="2">
    <location>
        <begin position="32"/>
        <end position="51"/>
    </location>
</feature>
<feature type="signal peptide" evidence="3">
    <location>
        <begin position="1"/>
        <end position="22"/>
    </location>
</feature>
<dbReference type="Proteomes" id="UP001374579">
    <property type="component" value="Unassembled WGS sequence"/>
</dbReference>